<dbReference type="CDD" id="cd06257">
    <property type="entry name" value="DnaJ"/>
    <property type="match status" value="1"/>
</dbReference>
<protein>
    <submittedName>
        <fullName evidence="3">Heat shock</fullName>
    </submittedName>
</protein>
<evidence type="ECO:0000256" key="1">
    <source>
        <dbReference type="SAM" id="MobiDB-lite"/>
    </source>
</evidence>
<dbReference type="PROSITE" id="PS50076">
    <property type="entry name" value="DNAJ_2"/>
    <property type="match status" value="1"/>
</dbReference>
<evidence type="ECO:0000313" key="3">
    <source>
        <dbReference type="EMBL" id="KAK6588020.1"/>
    </source>
</evidence>
<gene>
    <name evidence="3" type="ORF">RS030_71080</name>
</gene>
<feature type="region of interest" description="Disordered" evidence="1">
    <location>
        <begin position="123"/>
        <end position="146"/>
    </location>
</feature>
<keyword evidence="3" id="KW-0346">Stress response</keyword>
<accession>A0AAV9XWW1</accession>
<dbReference type="EMBL" id="JAWDEY010000035">
    <property type="protein sequence ID" value="KAK6588020.1"/>
    <property type="molecule type" value="Genomic_DNA"/>
</dbReference>
<dbReference type="PRINTS" id="PR00625">
    <property type="entry name" value="JDOMAIN"/>
</dbReference>
<evidence type="ECO:0000259" key="2">
    <source>
        <dbReference type="PROSITE" id="PS50076"/>
    </source>
</evidence>
<dbReference type="GO" id="GO:0051082">
    <property type="term" value="F:unfolded protein binding"/>
    <property type="evidence" value="ECO:0007669"/>
    <property type="project" value="InterPro"/>
</dbReference>
<name>A0AAV9XWW1_9CRYT</name>
<dbReference type="InterPro" id="IPR043183">
    <property type="entry name" value="DNJB2/6-like"/>
</dbReference>
<dbReference type="SUPFAM" id="SSF46565">
    <property type="entry name" value="Chaperone J-domain"/>
    <property type="match status" value="1"/>
</dbReference>
<feature type="compositionally biased region" description="Basic residues" evidence="1">
    <location>
        <begin position="277"/>
        <end position="290"/>
    </location>
</feature>
<dbReference type="GO" id="GO:0030544">
    <property type="term" value="F:Hsp70 protein binding"/>
    <property type="evidence" value="ECO:0007669"/>
    <property type="project" value="InterPro"/>
</dbReference>
<evidence type="ECO:0000313" key="4">
    <source>
        <dbReference type="Proteomes" id="UP001311799"/>
    </source>
</evidence>
<comment type="caution">
    <text evidence="3">The sequence shown here is derived from an EMBL/GenBank/DDBJ whole genome shotgun (WGS) entry which is preliminary data.</text>
</comment>
<feature type="region of interest" description="Disordered" evidence="1">
    <location>
        <begin position="227"/>
        <end position="290"/>
    </location>
</feature>
<reference evidence="3 4" key="1">
    <citation type="submission" date="2023-10" db="EMBL/GenBank/DDBJ databases">
        <title>Comparative genomics analysis reveals potential genetic determinants of host preference in Cryptosporidium xiaoi.</title>
        <authorList>
            <person name="Xiao L."/>
            <person name="Li J."/>
        </authorList>
    </citation>
    <scope>NUCLEOTIDE SEQUENCE [LARGE SCALE GENOMIC DNA]</scope>
    <source>
        <strain evidence="3 4">52996</strain>
    </source>
</reference>
<organism evidence="3 4">
    <name type="scientific">Cryptosporidium xiaoi</name>
    <dbReference type="NCBI Taxonomy" id="659607"/>
    <lineage>
        <taxon>Eukaryota</taxon>
        <taxon>Sar</taxon>
        <taxon>Alveolata</taxon>
        <taxon>Apicomplexa</taxon>
        <taxon>Conoidasida</taxon>
        <taxon>Coccidia</taxon>
        <taxon>Eucoccidiorida</taxon>
        <taxon>Eimeriorina</taxon>
        <taxon>Cryptosporidiidae</taxon>
        <taxon>Cryptosporidium</taxon>
    </lineage>
</organism>
<dbReference type="InterPro" id="IPR036869">
    <property type="entry name" value="J_dom_sf"/>
</dbReference>
<feature type="domain" description="J" evidence="2">
    <location>
        <begin position="2"/>
        <end position="68"/>
    </location>
</feature>
<proteinExistence type="predicted"/>
<dbReference type="InterPro" id="IPR001623">
    <property type="entry name" value="DnaJ_domain"/>
</dbReference>
<sequence>MDYYEVLNVPKNASTSDIKKSYRRLALKWHPDKNPENRAEAEEMFKKIAEAYEVLSDPEKRSRYDSYGPDGVNGDFSGFSSGFHEFDRHFSMGHASKIFEEFFGTNNIFDLFSSSFGDFPGFNELQRGNTSGSGRGHSRSRASRRSPFDDFHSQIFSNFGISGSGFGNLQTFSSSFSSSSGFQGGISRSVSQSTSVINGKVVTRTKTTERMPDGTVRETIEEVEGDGRRNRVIRNSSEGSSSSRTNRMIRQGQDNRIGNDDSDDSDEPSFSFGNLLHRTRSQRQNRGFHK</sequence>
<feature type="compositionally biased region" description="Polar residues" evidence="1">
    <location>
        <begin position="244"/>
        <end position="256"/>
    </location>
</feature>
<dbReference type="PANTHER" id="PTHR45168:SF3">
    <property type="entry name" value="DNAJ HEAT SHOCK PROTEIN FAMILY (HSP40) MEMBER B2"/>
    <property type="match status" value="1"/>
</dbReference>
<dbReference type="Gene3D" id="1.10.287.110">
    <property type="entry name" value="DnaJ domain"/>
    <property type="match status" value="1"/>
</dbReference>
<dbReference type="Pfam" id="PF00226">
    <property type="entry name" value="DnaJ"/>
    <property type="match status" value="1"/>
</dbReference>
<keyword evidence="4" id="KW-1185">Reference proteome</keyword>
<dbReference type="InterPro" id="IPR018253">
    <property type="entry name" value="DnaJ_domain_CS"/>
</dbReference>
<dbReference type="Proteomes" id="UP001311799">
    <property type="component" value="Unassembled WGS sequence"/>
</dbReference>
<dbReference type="AlphaFoldDB" id="A0AAV9XWW1"/>
<dbReference type="PROSITE" id="PS00636">
    <property type="entry name" value="DNAJ_1"/>
    <property type="match status" value="1"/>
</dbReference>
<dbReference type="PANTHER" id="PTHR45168">
    <property type="entry name" value="DNAJ HOMOLOG SUBFAMILY B MEMBER 2"/>
    <property type="match status" value="1"/>
</dbReference>
<dbReference type="SMART" id="SM00271">
    <property type="entry name" value="DnaJ"/>
    <property type="match status" value="1"/>
</dbReference>